<dbReference type="HOGENOM" id="CLU_002706_0_0_1"/>
<sequence length="196" mass="21807">MPERDLVSWNSILEAYAVAGHDRLAMKTFETMPGKDLFSWSTILAMHVRSLELHLVAELYTSLKIEGITPDEIAFVCLIFSCSHAGDLDRGVHHFKSIALDHGVEPSKREYGCLLDLLARAGHLRDAFDLVANMPFEPDVDDWKSFLASCKSLDDLKTASTASKSSLELDSRSSVPYVLLTNLCTPTSEQKVGFRM</sequence>
<feature type="repeat" description="PPR" evidence="2">
    <location>
        <begin position="5"/>
        <end position="39"/>
    </location>
</feature>
<dbReference type="PANTHER" id="PTHR47926">
    <property type="entry name" value="PENTATRICOPEPTIDE REPEAT-CONTAINING PROTEIN"/>
    <property type="match status" value="1"/>
</dbReference>
<dbReference type="AlphaFoldDB" id="D8S3R1"/>
<evidence type="ECO:0000256" key="1">
    <source>
        <dbReference type="ARBA" id="ARBA00022737"/>
    </source>
</evidence>
<accession>D8S3R1</accession>
<dbReference type="eggNOG" id="KOG4197">
    <property type="taxonomic scope" value="Eukaryota"/>
</dbReference>
<dbReference type="Pfam" id="PF13812">
    <property type="entry name" value="PPR_3"/>
    <property type="match status" value="1"/>
</dbReference>
<organism evidence="4">
    <name type="scientific">Selaginella moellendorffii</name>
    <name type="common">Spikemoss</name>
    <dbReference type="NCBI Taxonomy" id="88036"/>
    <lineage>
        <taxon>Eukaryota</taxon>
        <taxon>Viridiplantae</taxon>
        <taxon>Streptophyta</taxon>
        <taxon>Embryophyta</taxon>
        <taxon>Tracheophyta</taxon>
        <taxon>Lycopodiopsida</taxon>
        <taxon>Selaginellales</taxon>
        <taxon>Selaginellaceae</taxon>
        <taxon>Selaginella</taxon>
    </lineage>
</organism>
<dbReference type="Pfam" id="PF01535">
    <property type="entry name" value="PPR"/>
    <property type="match status" value="1"/>
</dbReference>
<dbReference type="STRING" id="88036.D8S3R1"/>
<dbReference type="PROSITE" id="PS51375">
    <property type="entry name" value="PPR"/>
    <property type="match status" value="1"/>
</dbReference>
<reference evidence="3 4" key="1">
    <citation type="journal article" date="2011" name="Science">
        <title>The Selaginella genome identifies genetic changes associated with the evolution of vascular plants.</title>
        <authorList>
            <person name="Banks J.A."/>
            <person name="Nishiyama T."/>
            <person name="Hasebe M."/>
            <person name="Bowman J.L."/>
            <person name="Gribskov M."/>
            <person name="dePamphilis C."/>
            <person name="Albert V.A."/>
            <person name="Aono N."/>
            <person name="Aoyama T."/>
            <person name="Ambrose B.A."/>
            <person name="Ashton N.W."/>
            <person name="Axtell M.J."/>
            <person name="Barker E."/>
            <person name="Barker M.S."/>
            <person name="Bennetzen J.L."/>
            <person name="Bonawitz N.D."/>
            <person name="Chapple C."/>
            <person name="Cheng C."/>
            <person name="Correa L.G."/>
            <person name="Dacre M."/>
            <person name="DeBarry J."/>
            <person name="Dreyer I."/>
            <person name="Elias M."/>
            <person name="Engstrom E.M."/>
            <person name="Estelle M."/>
            <person name="Feng L."/>
            <person name="Finet C."/>
            <person name="Floyd S.K."/>
            <person name="Frommer W.B."/>
            <person name="Fujita T."/>
            <person name="Gramzow L."/>
            <person name="Gutensohn M."/>
            <person name="Harholt J."/>
            <person name="Hattori M."/>
            <person name="Heyl A."/>
            <person name="Hirai T."/>
            <person name="Hiwatashi Y."/>
            <person name="Ishikawa M."/>
            <person name="Iwata M."/>
            <person name="Karol K.G."/>
            <person name="Koehler B."/>
            <person name="Kolukisaoglu U."/>
            <person name="Kubo M."/>
            <person name="Kurata T."/>
            <person name="Lalonde S."/>
            <person name="Li K."/>
            <person name="Li Y."/>
            <person name="Litt A."/>
            <person name="Lyons E."/>
            <person name="Manning G."/>
            <person name="Maruyama T."/>
            <person name="Michael T.P."/>
            <person name="Mikami K."/>
            <person name="Miyazaki S."/>
            <person name="Morinaga S."/>
            <person name="Murata T."/>
            <person name="Mueller-Roeber B."/>
            <person name="Nelson D.R."/>
            <person name="Obara M."/>
            <person name="Oguri Y."/>
            <person name="Olmstead R.G."/>
            <person name="Onodera N."/>
            <person name="Petersen B.L."/>
            <person name="Pils B."/>
            <person name="Prigge M."/>
            <person name="Rensing S.A."/>
            <person name="Riano-Pachon D.M."/>
            <person name="Roberts A.W."/>
            <person name="Sato Y."/>
            <person name="Scheller H.V."/>
            <person name="Schulz B."/>
            <person name="Schulz C."/>
            <person name="Shakirov E.V."/>
            <person name="Shibagaki N."/>
            <person name="Shinohara N."/>
            <person name="Shippen D.E."/>
            <person name="Soerensen I."/>
            <person name="Sotooka R."/>
            <person name="Sugimoto N."/>
            <person name="Sugita M."/>
            <person name="Sumikawa N."/>
            <person name="Tanurdzic M."/>
            <person name="Theissen G."/>
            <person name="Ulvskov P."/>
            <person name="Wakazuki S."/>
            <person name="Weng J.K."/>
            <person name="Willats W.W."/>
            <person name="Wipf D."/>
            <person name="Wolf P.G."/>
            <person name="Yang L."/>
            <person name="Zimmer A.D."/>
            <person name="Zhu Q."/>
            <person name="Mitros T."/>
            <person name="Hellsten U."/>
            <person name="Loque D."/>
            <person name="Otillar R."/>
            <person name="Salamov A."/>
            <person name="Schmutz J."/>
            <person name="Shapiro H."/>
            <person name="Lindquist E."/>
            <person name="Lucas S."/>
            <person name="Rokhsar D."/>
            <person name="Grigoriev I.V."/>
        </authorList>
    </citation>
    <scope>NUCLEOTIDE SEQUENCE [LARGE SCALE GENOMIC DNA]</scope>
</reference>
<dbReference type="InterPro" id="IPR011990">
    <property type="entry name" value="TPR-like_helical_dom_sf"/>
</dbReference>
<dbReference type="GO" id="GO:0009451">
    <property type="term" value="P:RNA modification"/>
    <property type="evidence" value="ECO:0007669"/>
    <property type="project" value="InterPro"/>
</dbReference>
<dbReference type="EMBL" id="GL377601">
    <property type="protein sequence ID" value="EFJ20803.1"/>
    <property type="molecule type" value="Genomic_DNA"/>
</dbReference>
<dbReference type="Gene3D" id="1.25.40.10">
    <property type="entry name" value="Tetratricopeptide repeat domain"/>
    <property type="match status" value="2"/>
</dbReference>
<gene>
    <name evidence="3" type="ORF">SELMODRAFT_107947</name>
</gene>
<dbReference type="KEGG" id="smo:SELMODRAFT_107947"/>
<proteinExistence type="predicted"/>
<dbReference type="PANTHER" id="PTHR47926:SF533">
    <property type="entry name" value="DYW DOMAIN-CONTAINING PROTEIN"/>
    <property type="match status" value="1"/>
</dbReference>
<evidence type="ECO:0000256" key="2">
    <source>
        <dbReference type="PROSITE-ProRule" id="PRU00708"/>
    </source>
</evidence>
<dbReference type="InterPro" id="IPR002885">
    <property type="entry name" value="PPR_rpt"/>
</dbReference>
<keyword evidence="4" id="KW-1185">Reference proteome</keyword>
<dbReference type="InterPro" id="IPR046960">
    <property type="entry name" value="PPR_At4g14850-like_plant"/>
</dbReference>
<keyword evidence="1" id="KW-0677">Repeat</keyword>
<name>D8S3R1_SELML</name>
<dbReference type="GO" id="GO:0003723">
    <property type="term" value="F:RNA binding"/>
    <property type="evidence" value="ECO:0007669"/>
    <property type="project" value="InterPro"/>
</dbReference>
<protein>
    <recommendedName>
        <fullName evidence="5">Pentacotripeptide-repeat region of PRORP domain-containing protein</fullName>
    </recommendedName>
</protein>
<evidence type="ECO:0008006" key="5">
    <source>
        <dbReference type="Google" id="ProtNLM"/>
    </source>
</evidence>
<dbReference type="InParanoid" id="D8S3R1"/>
<dbReference type="Proteomes" id="UP000001514">
    <property type="component" value="Unassembled WGS sequence"/>
</dbReference>
<evidence type="ECO:0000313" key="3">
    <source>
        <dbReference type="EMBL" id="EFJ20803.1"/>
    </source>
</evidence>
<evidence type="ECO:0000313" key="4">
    <source>
        <dbReference type="Proteomes" id="UP000001514"/>
    </source>
</evidence>
<dbReference type="Gramene" id="EFJ20803">
    <property type="protein sequence ID" value="EFJ20803"/>
    <property type="gene ID" value="SELMODRAFT_107947"/>
</dbReference>